<dbReference type="Gene3D" id="3.40.50.150">
    <property type="entry name" value="Vaccinia Virus protein VP39"/>
    <property type="match status" value="1"/>
</dbReference>
<keyword evidence="2" id="KW-0489">Methyltransferase</keyword>
<dbReference type="GO" id="GO:0008168">
    <property type="term" value="F:methyltransferase activity"/>
    <property type="evidence" value="ECO:0007669"/>
    <property type="project" value="UniProtKB-KW"/>
</dbReference>
<dbReference type="OrthoDB" id="507377at2759"/>
<evidence type="ECO:0000313" key="2">
    <source>
        <dbReference type="EMBL" id="QDZ24380.1"/>
    </source>
</evidence>
<dbReference type="PANTHER" id="PTHR43591:SF24">
    <property type="entry name" value="2-METHOXY-6-POLYPRENYL-1,4-BENZOQUINOL METHYLASE, MITOCHONDRIAL"/>
    <property type="match status" value="1"/>
</dbReference>
<dbReference type="InterPro" id="IPR041698">
    <property type="entry name" value="Methyltransf_25"/>
</dbReference>
<evidence type="ECO:0000313" key="3">
    <source>
        <dbReference type="Proteomes" id="UP000316726"/>
    </source>
</evidence>
<sequence>MSKSTGFDAEVLKLYRIVNTNLVPMWAKIVETVGKESGGKGSVLDLASGPGNPSMQLAEAFPQLKVKCTDASPDMVDKAKALAKEKGLYDKLEFEVLDLEDLSAIPSGSQDMVTVSLGFMFPEDLKKSVEEVHRVTKPGGTLVTTVWREVPMMELVADVMEELLNKKLPPPAINPLSLKENSALDGPLQDAGFEIKSSEELPITFNLGTREEAWQVGTLFDRAMLNELQESGEEGDVFGKFRTIFEEKAEGMWIQDGDSEVLCMPDPGIYRLVVAKKPL</sequence>
<organism evidence="2 3">
    <name type="scientific">Chloropicon primus</name>
    <dbReference type="NCBI Taxonomy" id="1764295"/>
    <lineage>
        <taxon>Eukaryota</taxon>
        <taxon>Viridiplantae</taxon>
        <taxon>Chlorophyta</taxon>
        <taxon>Chloropicophyceae</taxon>
        <taxon>Chloropicales</taxon>
        <taxon>Chloropicaceae</taxon>
        <taxon>Chloropicon</taxon>
    </lineage>
</organism>
<feature type="domain" description="Methyltransferase" evidence="1">
    <location>
        <begin position="43"/>
        <end position="140"/>
    </location>
</feature>
<reference evidence="2 3" key="1">
    <citation type="submission" date="2018-07" db="EMBL/GenBank/DDBJ databases">
        <title>The complete nuclear genome of the prasinophyte Chloropicon primus (CCMP1205).</title>
        <authorList>
            <person name="Pombert J.-F."/>
            <person name="Otis C."/>
            <person name="Turmel M."/>
            <person name="Lemieux C."/>
        </authorList>
    </citation>
    <scope>NUCLEOTIDE SEQUENCE [LARGE SCALE GENOMIC DNA]</scope>
    <source>
        <strain evidence="2 3">CCMP1205</strain>
    </source>
</reference>
<keyword evidence="3" id="KW-1185">Reference proteome</keyword>
<evidence type="ECO:0000259" key="1">
    <source>
        <dbReference type="Pfam" id="PF13649"/>
    </source>
</evidence>
<accession>A0A5B8MXZ9</accession>
<dbReference type="InterPro" id="IPR029063">
    <property type="entry name" value="SAM-dependent_MTases_sf"/>
</dbReference>
<dbReference type="PANTHER" id="PTHR43591">
    <property type="entry name" value="METHYLTRANSFERASE"/>
    <property type="match status" value="1"/>
</dbReference>
<dbReference type="Proteomes" id="UP000316726">
    <property type="component" value="Chromosome 13"/>
</dbReference>
<proteinExistence type="predicted"/>
<name>A0A5B8MXZ9_9CHLO</name>
<dbReference type="SUPFAM" id="SSF53335">
    <property type="entry name" value="S-adenosyl-L-methionine-dependent methyltransferases"/>
    <property type="match status" value="1"/>
</dbReference>
<dbReference type="Pfam" id="PF13649">
    <property type="entry name" value="Methyltransf_25"/>
    <property type="match status" value="1"/>
</dbReference>
<dbReference type="STRING" id="1764295.A0A5B8MXZ9"/>
<keyword evidence="2" id="KW-0808">Transferase</keyword>
<dbReference type="CDD" id="cd02440">
    <property type="entry name" value="AdoMet_MTases"/>
    <property type="match status" value="1"/>
</dbReference>
<dbReference type="AlphaFoldDB" id="A0A5B8MXZ9"/>
<protein>
    <submittedName>
        <fullName evidence="2">Methyltransferase</fullName>
    </submittedName>
</protein>
<gene>
    <name evidence="2" type="ORF">A3770_13p68980</name>
</gene>
<dbReference type="GO" id="GO:0032259">
    <property type="term" value="P:methylation"/>
    <property type="evidence" value="ECO:0007669"/>
    <property type="project" value="UniProtKB-KW"/>
</dbReference>
<dbReference type="EMBL" id="CP031046">
    <property type="protein sequence ID" value="QDZ24380.1"/>
    <property type="molecule type" value="Genomic_DNA"/>
</dbReference>